<dbReference type="InterPro" id="IPR042564">
    <property type="entry name" value="CRISPR-Cas6/Csy4_sf"/>
</dbReference>
<gene>
    <name evidence="1" type="primary">cas6f</name>
    <name evidence="1" type="ORF">HOP61_11850</name>
</gene>
<reference evidence="1" key="1">
    <citation type="submission" date="2020-05" db="EMBL/GenBank/DDBJ databases">
        <authorList>
            <person name="Wang L."/>
            <person name="Shao Z."/>
        </authorList>
    </citation>
    <scope>NUCLEOTIDE SEQUENCE</scope>
    <source>
        <strain evidence="1">MCCC 1A05776</strain>
    </source>
</reference>
<dbReference type="GO" id="GO:0043571">
    <property type="term" value="P:maintenance of CRISPR repeat elements"/>
    <property type="evidence" value="ECO:0007669"/>
    <property type="project" value="InterPro"/>
</dbReference>
<dbReference type="GO" id="GO:0004519">
    <property type="term" value="F:endonuclease activity"/>
    <property type="evidence" value="ECO:0007669"/>
    <property type="project" value="InterPro"/>
</dbReference>
<evidence type="ECO:0000313" key="1">
    <source>
        <dbReference type="EMBL" id="MCE8051991.1"/>
    </source>
</evidence>
<dbReference type="Proteomes" id="UP001320178">
    <property type="component" value="Unassembled WGS sequence"/>
</dbReference>
<reference evidence="1" key="2">
    <citation type="journal article" date="2021" name="Front. Microbiol.">
        <title>Aerobic Denitrification and Heterotrophic Sulfur Oxidation in the Genus Halomonas Revealed by Six Novel Species Characterizations and Genome-Based Analysis.</title>
        <authorList>
            <person name="Wang L."/>
            <person name="Shao Z."/>
        </authorList>
    </citation>
    <scope>NUCLEOTIDE SEQUENCE</scope>
    <source>
        <strain evidence="1">MCCC 1A05776</strain>
    </source>
</reference>
<sequence length="197" mass="22376">MDHYIDIRLRPDPDFPAAMLMGALYSKLHRALFDLVANDIGVSFPDHKLGVRARTPGDRLRLHAEQSRLEQLMAIPWLTGMRDHVTLTPIQPVPADAKHRIVRRRQFNTGGPSRARRYAQRHGIEFEEAQRLMEAPAARQIALPFVQVSSRSSGQRFALFIEHGQPQSQPVAGRFNHYGLSSEATVPWFGPFSREGY</sequence>
<dbReference type="CDD" id="cd09739">
    <property type="entry name" value="Cas6_I-F"/>
    <property type="match status" value="1"/>
</dbReference>
<dbReference type="Gene3D" id="3.30.70.2540">
    <property type="entry name" value="CRISPR-associated endoribonuclease Cas6/Csy4"/>
    <property type="match status" value="1"/>
</dbReference>
<proteinExistence type="predicted"/>
<dbReference type="EMBL" id="JABFTS010000004">
    <property type="protein sequence ID" value="MCE8051991.1"/>
    <property type="molecule type" value="Genomic_DNA"/>
</dbReference>
<name>A0AAW4YVG2_9GAMM</name>
<dbReference type="Pfam" id="PF09618">
    <property type="entry name" value="Cas_Csy4"/>
    <property type="match status" value="1"/>
</dbReference>
<dbReference type="InterPro" id="IPR013396">
    <property type="entry name" value="CRISPR-assoc_prot_Csy4"/>
</dbReference>
<accession>A0AAW4YVG2</accession>
<dbReference type="RefSeq" id="WP_234239547.1">
    <property type="nucleotide sequence ID" value="NZ_JABFTS010000004.1"/>
</dbReference>
<organism evidence="1 2">
    <name type="scientific">Billgrantia desiderata</name>
    <dbReference type="NCBI Taxonomy" id="52021"/>
    <lineage>
        <taxon>Bacteria</taxon>
        <taxon>Pseudomonadati</taxon>
        <taxon>Pseudomonadota</taxon>
        <taxon>Gammaproteobacteria</taxon>
        <taxon>Oceanospirillales</taxon>
        <taxon>Halomonadaceae</taxon>
        <taxon>Billgrantia</taxon>
    </lineage>
</organism>
<comment type="caution">
    <text evidence="1">The sequence shown here is derived from an EMBL/GenBank/DDBJ whole genome shotgun (WGS) entry which is preliminary data.</text>
</comment>
<dbReference type="NCBIfam" id="TIGR02563">
    <property type="entry name" value="cas_Csy4"/>
    <property type="match status" value="1"/>
</dbReference>
<evidence type="ECO:0000313" key="2">
    <source>
        <dbReference type="Proteomes" id="UP001320178"/>
    </source>
</evidence>
<dbReference type="AlphaFoldDB" id="A0AAW4YVG2"/>
<protein>
    <submittedName>
        <fullName evidence="1">Type I-F CRISPR-associated endoribonuclease Cas6/Csy4</fullName>
    </submittedName>
</protein>